<proteinExistence type="predicted"/>
<dbReference type="RefSeq" id="WP_109654195.1">
    <property type="nucleotide sequence ID" value="NZ_JACWLN010000012.1"/>
</dbReference>
<feature type="transmembrane region" description="Helical" evidence="1">
    <location>
        <begin position="183"/>
        <end position="203"/>
    </location>
</feature>
<dbReference type="EMBL" id="QGGQ01000013">
    <property type="protein sequence ID" value="PWK21117.1"/>
    <property type="molecule type" value="Genomic_DNA"/>
</dbReference>
<keyword evidence="1" id="KW-0472">Membrane</keyword>
<keyword evidence="1" id="KW-0812">Transmembrane</keyword>
<dbReference type="OrthoDB" id="1175925at2"/>
<feature type="transmembrane region" description="Helical" evidence="1">
    <location>
        <begin position="80"/>
        <end position="98"/>
    </location>
</feature>
<keyword evidence="1" id="KW-1133">Transmembrane helix</keyword>
<protein>
    <recommendedName>
        <fullName evidence="6">O-antigen ligase-like membrane protein</fullName>
    </recommendedName>
</protein>
<feature type="transmembrane region" description="Helical" evidence="1">
    <location>
        <begin position="110"/>
        <end position="135"/>
    </location>
</feature>
<feature type="transmembrane region" description="Helical" evidence="1">
    <location>
        <begin position="209"/>
        <end position="225"/>
    </location>
</feature>
<evidence type="ECO:0000313" key="3">
    <source>
        <dbReference type="EMBL" id="PWK21117.1"/>
    </source>
</evidence>
<feature type="transmembrane region" description="Helical" evidence="1">
    <location>
        <begin position="312"/>
        <end position="333"/>
    </location>
</feature>
<feature type="transmembrane region" description="Helical" evidence="1">
    <location>
        <begin position="30"/>
        <end position="49"/>
    </location>
</feature>
<reference evidence="3 4" key="1">
    <citation type="submission" date="2018-05" db="EMBL/GenBank/DDBJ databases">
        <title>Genomic Encyclopedia of Archaeal and Bacterial Type Strains, Phase II (KMG-II): from individual species to whole genera.</title>
        <authorList>
            <person name="Goeker M."/>
        </authorList>
    </citation>
    <scope>NUCLEOTIDE SEQUENCE [LARGE SCALE GENOMIC DNA]</scope>
    <source>
        <strain evidence="3 4">DSM 23514</strain>
    </source>
</reference>
<feature type="transmembrane region" description="Helical" evidence="1">
    <location>
        <begin position="56"/>
        <end position="74"/>
    </location>
</feature>
<feature type="transmembrane region" description="Helical" evidence="1">
    <location>
        <begin position="155"/>
        <end position="176"/>
    </location>
</feature>
<feature type="transmembrane region" description="Helical" evidence="1">
    <location>
        <begin position="371"/>
        <end position="390"/>
    </location>
</feature>
<feature type="transmembrane region" description="Helical" evidence="1">
    <location>
        <begin position="232"/>
        <end position="252"/>
    </location>
</feature>
<organism evidence="3 4">
    <name type="scientific">Maribacter polysiphoniae</name>
    <dbReference type="NCBI Taxonomy" id="429344"/>
    <lineage>
        <taxon>Bacteria</taxon>
        <taxon>Pseudomonadati</taxon>
        <taxon>Bacteroidota</taxon>
        <taxon>Flavobacteriia</taxon>
        <taxon>Flavobacteriales</taxon>
        <taxon>Flavobacteriaceae</taxon>
        <taxon>Maribacter</taxon>
    </lineage>
</organism>
<evidence type="ECO:0000313" key="5">
    <source>
        <dbReference type="Proteomes" id="UP000651837"/>
    </source>
</evidence>
<comment type="caution">
    <text evidence="3">The sequence shown here is derived from an EMBL/GenBank/DDBJ whole genome shotgun (WGS) entry which is preliminary data.</text>
</comment>
<gene>
    <name evidence="2" type="ORF">HZY62_18940</name>
    <name evidence="3" type="ORF">LX92_03918</name>
</gene>
<evidence type="ECO:0000313" key="2">
    <source>
        <dbReference type="EMBL" id="MBD1262680.1"/>
    </source>
</evidence>
<keyword evidence="5" id="KW-1185">Reference proteome</keyword>
<sequence>MKALLTHINSIGFLVLGLLILYLLNPFNYGYAIGFILVAFVVVQGQFLSQNMDMDFFLLSLFSIIYALFYSFVAESSGQGKQFIVIYAATPPFFYLLGKFLLRNRLKPKIIFLLLFSVSFIFSLSALISVLLNFSEGGFTQLERNIPMFWNDMPVSATAMGAFLTFNMCIPALLISSQAKKGVLFNLIAVIIFILSLICAIRLGSRTQLGVFLITTLLSLFYIFPKQSIKKNMILIGVLGIVIFYVLSRVSFDVEADWLTSFSNRIGKGSSDIASGGGRTERWSKSIQYLFKKPLGWDVNEFGYSHNLWLDVLRVSGFIPFFLLIIYSIRSFNQIKKTITLKPKFIALNAQILIYSIAFFLLFMVEPIMEGIFSSFVLFCLFKGVINKYYTNFKQC</sequence>
<evidence type="ECO:0008006" key="6">
    <source>
        <dbReference type="Google" id="ProtNLM"/>
    </source>
</evidence>
<reference evidence="2 5" key="2">
    <citation type="submission" date="2020-07" db="EMBL/GenBank/DDBJ databases">
        <title>The draft genome sequence of Maribacter polysiphoniae KCTC 22021.</title>
        <authorList>
            <person name="Mu L."/>
        </authorList>
    </citation>
    <scope>NUCLEOTIDE SEQUENCE [LARGE SCALE GENOMIC DNA]</scope>
    <source>
        <strain evidence="2 5">KCTC 22021</strain>
    </source>
</reference>
<dbReference type="EMBL" id="JACWLN010000012">
    <property type="protein sequence ID" value="MBD1262680.1"/>
    <property type="molecule type" value="Genomic_DNA"/>
</dbReference>
<dbReference type="Proteomes" id="UP000245667">
    <property type="component" value="Unassembled WGS sequence"/>
</dbReference>
<accession>A0A316DS51</accession>
<dbReference type="Proteomes" id="UP000651837">
    <property type="component" value="Unassembled WGS sequence"/>
</dbReference>
<name>A0A316DS51_9FLAO</name>
<feature type="transmembrane region" description="Helical" evidence="1">
    <location>
        <begin position="345"/>
        <end position="365"/>
    </location>
</feature>
<evidence type="ECO:0000256" key="1">
    <source>
        <dbReference type="SAM" id="Phobius"/>
    </source>
</evidence>
<evidence type="ECO:0000313" key="4">
    <source>
        <dbReference type="Proteomes" id="UP000245667"/>
    </source>
</evidence>
<feature type="transmembrane region" description="Helical" evidence="1">
    <location>
        <begin position="7"/>
        <end position="24"/>
    </location>
</feature>
<dbReference type="AlphaFoldDB" id="A0A316DS51"/>